<dbReference type="InterPro" id="IPR025354">
    <property type="entry name" value="DUF4258"/>
</dbReference>
<dbReference type="PANTHER" id="PTHR32305">
    <property type="match status" value="1"/>
</dbReference>
<keyword evidence="6" id="KW-1185">Reference proteome</keyword>
<feature type="region of interest" description="Disordered" evidence="2">
    <location>
        <begin position="1226"/>
        <end position="1251"/>
    </location>
</feature>
<reference evidence="5 6" key="1">
    <citation type="submission" date="2024-02" db="EMBL/GenBank/DDBJ databases">
        <title>The whole genome sequence of five bacterial samples isolated from Abu Dhabi Sabkha-shore region.</title>
        <authorList>
            <person name="Sudalaimuthuasari N."/>
            <person name="Sarfraz B."/>
            <person name="Tuyisabe J.D."/>
            <person name="Mugisha Ntwali L.D.M."/>
            <person name="Ali A.I.A.A."/>
            <person name="Almansoori S.Z.A."/>
            <person name="Alajami H.S.A."/>
            <person name="Almeqbaali A.A.S."/>
            <person name="Kundu B."/>
            <person name="Saeed E.E."/>
            <person name="Sukumarinath V."/>
            <person name="Mishra A.K."/>
            <person name="Hazzouri K.M."/>
            <person name="Almaskari R."/>
            <person name="Sharma A.K."/>
            <person name="Amiri K.M.A."/>
        </authorList>
    </citation>
    <scope>NUCLEOTIDE SEQUENCE [LARGE SCALE GENOMIC DNA]</scope>
    <source>
        <strain evidence="6">kcgeb_sd</strain>
    </source>
</reference>
<dbReference type="NCBIfam" id="TIGR01643">
    <property type="entry name" value="YD_repeat_2x"/>
    <property type="match status" value="2"/>
</dbReference>
<feature type="domain" description="Teneurin-like YD-shell" evidence="4">
    <location>
        <begin position="695"/>
        <end position="885"/>
    </location>
</feature>
<evidence type="ECO:0000313" key="6">
    <source>
        <dbReference type="Proteomes" id="UP001335183"/>
    </source>
</evidence>
<evidence type="ECO:0000313" key="5">
    <source>
        <dbReference type="EMBL" id="WWA46777.1"/>
    </source>
</evidence>
<evidence type="ECO:0000256" key="3">
    <source>
        <dbReference type="SAM" id="SignalP"/>
    </source>
</evidence>
<dbReference type="NCBIfam" id="TIGR03696">
    <property type="entry name" value="Rhs_assc_core"/>
    <property type="match status" value="1"/>
</dbReference>
<dbReference type="InterPro" id="IPR031325">
    <property type="entry name" value="RHS_repeat"/>
</dbReference>
<keyword evidence="1" id="KW-0677">Repeat</keyword>
<dbReference type="InterPro" id="IPR050708">
    <property type="entry name" value="T6SS_VgrG/RHS"/>
</dbReference>
<dbReference type="InterPro" id="IPR006530">
    <property type="entry name" value="YD"/>
</dbReference>
<organism evidence="5 6">
    <name type="scientific">Pelagerythrobacter marensis</name>
    <dbReference type="NCBI Taxonomy" id="543877"/>
    <lineage>
        <taxon>Bacteria</taxon>
        <taxon>Pseudomonadati</taxon>
        <taxon>Pseudomonadota</taxon>
        <taxon>Alphaproteobacteria</taxon>
        <taxon>Sphingomonadales</taxon>
        <taxon>Erythrobacteraceae</taxon>
        <taxon>Pelagerythrobacter</taxon>
    </lineage>
</organism>
<gene>
    <name evidence="5" type="ORF">V5F89_10915</name>
</gene>
<feature type="signal peptide" evidence="3">
    <location>
        <begin position="1"/>
        <end position="28"/>
    </location>
</feature>
<dbReference type="PANTHER" id="PTHR32305:SF15">
    <property type="entry name" value="PROTEIN RHSA-RELATED"/>
    <property type="match status" value="1"/>
</dbReference>
<evidence type="ECO:0000256" key="2">
    <source>
        <dbReference type="SAM" id="MobiDB-lite"/>
    </source>
</evidence>
<dbReference type="InterPro" id="IPR056823">
    <property type="entry name" value="TEN-like_YD-shell"/>
</dbReference>
<evidence type="ECO:0000256" key="1">
    <source>
        <dbReference type="ARBA" id="ARBA00022737"/>
    </source>
</evidence>
<dbReference type="Gene3D" id="2.180.10.10">
    <property type="entry name" value="RHS repeat-associated core"/>
    <property type="match status" value="2"/>
</dbReference>
<name>A0ABZ2D195_9SPHN</name>
<dbReference type="Pfam" id="PF25023">
    <property type="entry name" value="TEN_YD-shell"/>
    <property type="match status" value="2"/>
</dbReference>
<sequence length="1370" mass="149306">MARTARRSLRAGFILLAALVIFTAPARAQEIDPLNVEPDANGVDMLSGRVKYPVPVLSVPAAPNLRLERLQLLVPVMTGSETFNQEIRRTFIQINPGGGTSESFECIEDSCWPVANNGSTLSHNGASVSGGRTYYYMQGGTGVRITFDSLVNRQDNGSKEDFALHASSVTWPNGEALTFTYEKVVEIPNVLIRHRPTRVVSNLGYEMRMTYQAGAPDTYQWSQLAQATIYRSADLSTALARHTYGTDGTITDLAGRQWGCCTDLVYTPSTTAAVTQRLPGMGNDSFSATGSGRWVTKVVKDGVTWNYAVTPTTVSGRCGYSHCDLEQVVVTGPNNYKRTVVNDVPAGNEIAAVISSVTDGLNRTTHYGYDGERRLTQITYPRGNSVHVVYDNHGNIVERRERPTSGTDLVETANYTVPAAPGPGGGACANVKCFKPNWTRDAAGKQTDYTWATHGGMLTRTEPTGANGYRKRTIYEYQTSGGITRLVRERVCSVTASGGAHTCGTATEQRTVYTYWNNTLLPRTVTRTNGTGTLSAITTYSYDNAGRLISEDGPLPGTGDAVYYRYDTAGRRTWEIAPQGANGTNRAATRITYRNADDQSTRIETGHVTSPTATVLSLLQDVRHSYNSRRLRTHTRTYDNTAALKAVTQFTYDARNQLLCEAVRMNPAVFGSLPSSACSLGTTGSMGADRIKRHTYDVLGRLKQTVGGYGVLNGAAGNIEIKLDYTLNGKIAWREDGNGNRTNYAYDSYDRPWRTTFPDSTYEQLTYDSRGRVTQRRNRRGQLITHGYDDAGRLTSTSYSTSDPAIAYSYDGLGRETQVSRSGISTISYLYDALGRRSRATQDGRQLNYQYDLAGRRTRLTWPDGFYVTYDYSPAGQVTAIRENGTTALVSYTYDAPGRMTRIDRANSRATVVTHGPLSRPSRLNHSGLVYYDFTYNPAGQVLTRTISNDAYVLGKAYHVNTDRDYAVNNLNQYTTAGPAVFAYDNSGNLISDGANSYSYDPENRMTGVTLAGTAAAALRYDGLGRLNRTSGGGEATGYYLYDGDALVAEYNSAGTLTRRYVHGAAVGADDPLVWYEGAGTAASARRFLHADVQDSIVAVTGSTGSVLAINSYDDWGIGTPDNRDMPSPNNIGRFQYTGQVWLPQVGMYHYKARFYSPTLGRFMQTDPIGYEDGMNMYAYVGNDPVNGVDPTGTCGTLIKGYVSASCSGDTILAGIRETPSRVETANVAPKGNNNGLQGAPGRGHNNGPPLDEDDASKGVLKWLGRFAGRIGGAAVSLLWSEPAGEGSDQPGDSYTVHARQRMQERGISEARVEEARRKGIVTLQNNGNYRYDLASATSESGRGITVIANYERGFRIITVIDRGSKFIPK</sequence>
<dbReference type="EMBL" id="CP144918">
    <property type="protein sequence ID" value="WWA46777.1"/>
    <property type="molecule type" value="Genomic_DNA"/>
</dbReference>
<dbReference type="Pfam" id="PF14076">
    <property type="entry name" value="DUF4258"/>
    <property type="match status" value="1"/>
</dbReference>
<feature type="chain" id="PRO_5047078469" evidence="3">
    <location>
        <begin position="29"/>
        <end position="1370"/>
    </location>
</feature>
<keyword evidence="3" id="KW-0732">Signal</keyword>
<proteinExistence type="predicted"/>
<evidence type="ECO:0000259" key="4">
    <source>
        <dbReference type="Pfam" id="PF25023"/>
    </source>
</evidence>
<dbReference type="Proteomes" id="UP001335183">
    <property type="component" value="Chromosome"/>
</dbReference>
<protein>
    <submittedName>
        <fullName evidence="5">RHS repeat-associated core domain-containing protein</fullName>
    </submittedName>
</protein>
<dbReference type="InterPro" id="IPR022385">
    <property type="entry name" value="Rhs_assc_core"/>
</dbReference>
<dbReference type="Pfam" id="PF05593">
    <property type="entry name" value="RHS_repeat"/>
    <property type="match status" value="1"/>
</dbReference>
<feature type="domain" description="Teneurin-like YD-shell" evidence="4">
    <location>
        <begin position="969"/>
        <end position="1186"/>
    </location>
</feature>
<accession>A0ABZ2D195</accession>
<dbReference type="RefSeq" id="WP_338445673.1">
    <property type="nucleotide sequence ID" value="NZ_CP144918.1"/>
</dbReference>